<proteinExistence type="predicted"/>
<keyword evidence="1" id="KW-0560">Oxidoreductase</keyword>
<gene>
    <name evidence="1" type="ORF">E1261_03255</name>
</gene>
<dbReference type="EMBL" id="SMKA01000006">
    <property type="protein sequence ID" value="TDC34653.1"/>
    <property type="molecule type" value="Genomic_DNA"/>
</dbReference>
<reference evidence="1 2" key="1">
    <citation type="submission" date="2019-03" db="EMBL/GenBank/DDBJ databases">
        <title>Draft genome sequences of novel Actinobacteria.</title>
        <authorList>
            <person name="Sahin N."/>
            <person name="Ay H."/>
            <person name="Saygin H."/>
        </authorList>
    </citation>
    <scope>NUCLEOTIDE SEQUENCE [LARGE SCALE GENOMIC DNA]</scope>
    <source>
        <strain evidence="1 2">JCM 30547</strain>
    </source>
</reference>
<dbReference type="RefSeq" id="WP_132401555.1">
    <property type="nucleotide sequence ID" value="NZ_SMKA01000006.1"/>
</dbReference>
<dbReference type="Pfam" id="PF03301">
    <property type="entry name" value="Trp_dioxygenase"/>
    <property type="match status" value="1"/>
</dbReference>
<keyword evidence="1" id="KW-0223">Dioxygenase</keyword>
<keyword evidence="2" id="KW-1185">Reference proteome</keyword>
<accession>A0A4R4QHF2</accession>
<dbReference type="AlphaFoldDB" id="A0A4R4QHF2"/>
<dbReference type="SUPFAM" id="SSF140959">
    <property type="entry name" value="Indolic compounds 2,3-dioxygenase-like"/>
    <property type="match status" value="1"/>
</dbReference>
<dbReference type="Gene3D" id="1.20.58.480">
    <property type="match status" value="1"/>
</dbReference>
<dbReference type="GO" id="GO:0019442">
    <property type="term" value="P:L-tryptophan catabolic process to acetyl-CoA"/>
    <property type="evidence" value="ECO:0007669"/>
    <property type="project" value="TreeGrafter"/>
</dbReference>
<comment type="caution">
    <text evidence="1">The sequence shown here is derived from an EMBL/GenBank/DDBJ whole genome shotgun (WGS) entry which is preliminary data.</text>
</comment>
<dbReference type="PANTHER" id="PTHR10138:SF0">
    <property type="entry name" value="TRYPTOPHAN 2,3-DIOXYGENASE"/>
    <property type="match status" value="1"/>
</dbReference>
<dbReference type="Proteomes" id="UP000295075">
    <property type="component" value="Unassembled WGS sequence"/>
</dbReference>
<sequence length="272" mass="30867">MRTYDGASAQTTSAAEELRDRLSRPLFNPVLKTVVGDGSLDYEVYVRTKELLSLQTSAELLTDPDELMFQVVHQAQEVWLKLLSHELTEIVGDLDRDDLWEVAARLERVNRITACLANEIRVLETLTPDTYQVIRRSLGNGSGQESPGFNTTQTAAQYVAEALDRMLARRNIRISDVYQAAGPTDLKRICELLLDFDERYQLWLIAHFMLVRRTIGVGRDVKALDGVSTRILIGRMTKPLFHALWRVREELTAEWSREGGHQPGSDRSVQQA</sequence>
<dbReference type="GO" id="GO:0019441">
    <property type="term" value="P:L-tryptophan catabolic process to kynurenine"/>
    <property type="evidence" value="ECO:0007669"/>
    <property type="project" value="InterPro"/>
</dbReference>
<dbReference type="GO" id="GO:0020037">
    <property type="term" value="F:heme binding"/>
    <property type="evidence" value="ECO:0007669"/>
    <property type="project" value="InterPro"/>
</dbReference>
<evidence type="ECO:0000313" key="1">
    <source>
        <dbReference type="EMBL" id="TDC34653.1"/>
    </source>
</evidence>
<dbReference type="GO" id="GO:0004833">
    <property type="term" value="F:L-tryptophan 2,3-dioxygenase activity"/>
    <property type="evidence" value="ECO:0007669"/>
    <property type="project" value="InterPro"/>
</dbReference>
<evidence type="ECO:0000313" key="2">
    <source>
        <dbReference type="Proteomes" id="UP000295075"/>
    </source>
</evidence>
<dbReference type="InterPro" id="IPR004981">
    <property type="entry name" value="Trp_2_3_dOase"/>
</dbReference>
<dbReference type="OrthoDB" id="9776847at2"/>
<dbReference type="InterPro" id="IPR037217">
    <property type="entry name" value="Trp/Indoleamine_2_3_dOase-like"/>
</dbReference>
<dbReference type="GO" id="GO:0046872">
    <property type="term" value="F:metal ion binding"/>
    <property type="evidence" value="ECO:0007669"/>
    <property type="project" value="InterPro"/>
</dbReference>
<organism evidence="1 2">
    <name type="scientific">Kribbella albertanoniae</name>
    <dbReference type="NCBI Taxonomy" id="1266829"/>
    <lineage>
        <taxon>Bacteria</taxon>
        <taxon>Bacillati</taxon>
        <taxon>Actinomycetota</taxon>
        <taxon>Actinomycetes</taxon>
        <taxon>Propionibacteriales</taxon>
        <taxon>Kribbellaceae</taxon>
        <taxon>Kribbella</taxon>
    </lineage>
</organism>
<name>A0A4R4QHF2_9ACTN</name>
<protein>
    <submittedName>
        <fullName evidence="1">Tryptophan 2,3-dioxygenase</fullName>
    </submittedName>
</protein>
<dbReference type="PANTHER" id="PTHR10138">
    <property type="entry name" value="TRYPTOPHAN 2,3-DIOXYGENASE"/>
    <property type="match status" value="1"/>
</dbReference>